<dbReference type="GO" id="GO:0006811">
    <property type="term" value="P:monoatomic ion transport"/>
    <property type="evidence" value="ECO:0007669"/>
    <property type="project" value="UniProtKB-KW"/>
</dbReference>
<feature type="chain" id="PRO_5009359693" description="Porin" evidence="10">
    <location>
        <begin position="23"/>
        <end position="354"/>
    </location>
</feature>
<dbReference type="eggNOG" id="COG3203">
    <property type="taxonomic scope" value="Bacteria"/>
</dbReference>
<evidence type="ECO:0000256" key="6">
    <source>
        <dbReference type="ARBA" id="ARBA00023065"/>
    </source>
</evidence>
<dbReference type="InterPro" id="IPR053713">
    <property type="entry name" value="Bact_OM_Channel_sf"/>
</dbReference>
<dbReference type="HOGENOM" id="CLU_044836_1_0_5"/>
<dbReference type="Gene3D" id="2.40.160.40">
    <property type="entry name" value="monomeric porin ompg"/>
    <property type="match status" value="1"/>
</dbReference>
<name>A0A068SMR8_NEOGA</name>
<dbReference type="GeneID" id="24255890"/>
<evidence type="ECO:0000256" key="3">
    <source>
        <dbReference type="ARBA" id="ARBA00022452"/>
    </source>
</evidence>
<comment type="function">
    <text evidence="10">Forms passive diffusion pores that allow small molecular weight hydrophilic materials across the outer membrane.</text>
</comment>
<keyword evidence="6 10" id="KW-0406">Ion transport</keyword>
<keyword evidence="12" id="KW-1185">Reference proteome</keyword>
<evidence type="ECO:0000256" key="8">
    <source>
        <dbReference type="ARBA" id="ARBA00023136"/>
    </source>
</evidence>
<evidence type="ECO:0000256" key="5">
    <source>
        <dbReference type="ARBA" id="ARBA00022729"/>
    </source>
</evidence>
<proteinExistence type="inferred from homology"/>
<dbReference type="Pfam" id="PF02530">
    <property type="entry name" value="Porin_2"/>
    <property type="match status" value="1"/>
</dbReference>
<dbReference type="RefSeq" id="WP_038585153.1">
    <property type="nucleotide sequence ID" value="NZ_HG938353.1"/>
</dbReference>
<gene>
    <name evidence="11" type="ORF">RG540_CH09510</name>
</gene>
<dbReference type="GO" id="GO:0015288">
    <property type="term" value="F:porin activity"/>
    <property type="evidence" value="ECO:0007669"/>
    <property type="project" value="UniProtKB-KW"/>
</dbReference>
<keyword evidence="2 10" id="KW-0813">Transport</keyword>
<evidence type="ECO:0000256" key="10">
    <source>
        <dbReference type="RuleBase" id="RU364005"/>
    </source>
</evidence>
<sequence length="354" mass="37812">MNIKSLLLGSAAALAAVSGAQAADAIVAAEPEPMEYVRVCDAFGTGYFYIPGTETCLKIGGYVRFQADIGQDVNSFNDSDWDTFSRVQLDFTAKSDTELGTLTSVASVRFEANQDVGYTSNGSSNGAYINEAYIQLGGFKVGRYYNPWDKGINGESDWNSAGQTRMQSVGYFYTGSAFTAGVQVDELSRLKGLGSQDVGIEAIVTAKFGAVAFDLLGAYDFAAENGAVRALISAPVGPGTFQALAIWSSGVGDANFDNAYYARGEWALAASYAFKVSDKLTITPGGTYVWNSQVDGDGDFGGDEAYRVGLTVDYTIVPGFTAKVTANYNQTQADGATVRENKFWDGFVRLDRTF</sequence>
<organism evidence="11 12">
    <name type="scientific">Neorhizobium galegae bv. orientalis str. HAMBI 540</name>
    <dbReference type="NCBI Taxonomy" id="1028800"/>
    <lineage>
        <taxon>Bacteria</taxon>
        <taxon>Pseudomonadati</taxon>
        <taxon>Pseudomonadota</taxon>
        <taxon>Alphaproteobacteria</taxon>
        <taxon>Hyphomicrobiales</taxon>
        <taxon>Rhizobiaceae</taxon>
        <taxon>Rhizobium/Agrobacterium group</taxon>
        <taxon>Neorhizobium</taxon>
    </lineage>
</organism>
<dbReference type="SUPFAM" id="SSF56935">
    <property type="entry name" value="Porins"/>
    <property type="match status" value="1"/>
</dbReference>
<reference evidence="12" key="1">
    <citation type="journal article" date="2014" name="BMC Genomics">
        <title>Genome sequencing of two Neorhizobium galegae strains reveals a noeT gene responsible for the unusual acetylation of the nodulation factors.</title>
        <authorList>
            <person name="Osterman J."/>
            <person name="Marsh J."/>
            <person name="Laine P.K."/>
            <person name="Zeng Z."/>
            <person name="Alatalo E."/>
            <person name="Sullivan J.T."/>
            <person name="Young J.P."/>
            <person name="Thomas-Oates J."/>
            <person name="Paulin L."/>
            <person name="Lindstrom K."/>
        </authorList>
    </citation>
    <scope>NUCLEOTIDE SEQUENCE [LARGE SCALE GENOMIC DNA]</scope>
    <source>
        <strain evidence="12">HAMBI 540</strain>
    </source>
</reference>
<keyword evidence="9 10" id="KW-0998">Cell outer membrane</keyword>
<accession>A0A068SMR8</accession>
<keyword evidence="5 10" id="KW-0732">Signal</keyword>
<comment type="similarity">
    <text evidence="1 10">Belongs to the alphaproteobacteria porin family.</text>
</comment>
<dbReference type="AlphaFoldDB" id="A0A068SMR8"/>
<dbReference type="InterPro" id="IPR003684">
    <property type="entry name" value="Porin_alphabac"/>
</dbReference>
<dbReference type="KEGG" id="ngg:RG540_CH09510"/>
<evidence type="ECO:0000313" key="12">
    <source>
        <dbReference type="Proteomes" id="UP000028181"/>
    </source>
</evidence>
<comment type="domain">
    <text evidence="10">Consists of 16-stranded beta-barrel sheets, with large surface-exposed loops, that form a transmembrane pore at the center of each barrel. The pore is partially ocluded by a peptide loop that folds into the pore lumen.</text>
</comment>
<evidence type="ECO:0000256" key="9">
    <source>
        <dbReference type="ARBA" id="ARBA00023237"/>
    </source>
</evidence>
<evidence type="ECO:0000313" key="11">
    <source>
        <dbReference type="EMBL" id="CDN47139.1"/>
    </source>
</evidence>
<keyword evidence="3 10" id="KW-1134">Transmembrane beta strand</keyword>
<dbReference type="GO" id="GO:0009279">
    <property type="term" value="C:cell outer membrane"/>
    <property type="evidence" value="ECO:0007669"/>
    <property type="project" value="UniProtKB-SubCell"/>
</dbReference>
<protein>
    <recommendedName>
        <fullName evidence="10">Porin</fullName>
    </recommendedName>
</protein>
<evidence type="ECO:0000256" key="4">
    <source>
        <dbReference type="ARBA" id="ARBA00022692"/>
    </source>
</evidence>
<keyword evidence="7 10" id="KW-0626">Porin</keyword>
<keyword evidence="8 10" id="KW-0472">Membrane</keyword>
<dbReference type="PATRIC" id="fig|1028800.3.peg.965"/>
<keyword evidence="4 10" id="KW-0812">Transmembrane</keyword>
<evidence type="ECO:0000256" key="2">
    <source>
        <dbReference type="ARBA" id="ARBA00022448"/>
    </source>
</evidence>
<comment type="subcellular location">
    <subcellularLocation>
        <location evidence="10">Cell outer membrane</location>
        <topology evidence="10">Multi-pass membrane protein</topology>
    </subcellularLocation>
</comment>
<feature type="signal peptide" evidence="10">
    <location>
        <begin position="1"/>
        <end position="22"/>
    </location>
</feature>
<evidence type="ECO:0000256" key="1">
    <source>
        <dbReference type="ARBA" id="ARBA00009521"/>
    </source>
</evidence>
<dbReference type="EMBL" id="HG938353">
    <property type="protein sequence ID" value="CDN47139.1"/>
    <property type="molecule type" value="Genomic_DNA"/>
</dbReference>
<dbReference type="Proteomes" id="UP000028181">
    <property type="component" value="Chromosome I"/>
</dbReference>
<dbReference type="GO" id="GO:0046930">
    <property type="term" value="C:pore complex"/>
    <property type="evidence" value="ECO:0007669"/>
    <property type="project" value="UniProtKB-KW"/>
</dbReference>
<dbReference type="OrthoDB" id="7801681at2"/>
<evidence type="ECO:0000256" key="7">
    <source>
        <dbReference type="ARBA" id="ARBA00023114"/>
    </source>
</evidence>